<dbReference type="GO" id="GO:0050661">
    <property type="term" value="F:NADP binding"/>
    <property type="evidence" value="ECO:0007669"/>
    <property type="project" value="InterPro"/>
</dbReference>
<dbReference type="PANTHER" id="PTHR43070">
    <property type="match status" value="1"/>
</dbReference>
<keyword evidence="8 11" id="KW-0560">Oxidoreductase</keyword>
<dbReference type="Gene3D" id="3.40.50.720">
    <property type="entry name" value="NAD(P)-binding Rossmann-like Domain"/>
    <property type="match status" value="1"/>
</dbReference>
<dbReference type="SUPFAM" id="SSF51735">
    <property type="entry name" value="NAD(P)-binding Rossmann-fold domains"/>
    <property type="match status" value="1"/>
</dbReference>
<proteinExistence type="inferred from homology"/>
<dbReference type="InterPro" id="IPR001342">
    <property type="entry name" value="HDH_cat"/>
</dbReference>
<dbReference type="InterPro" id="IPR011147">
    <property type="entry name" value="Bifunc_Aspkin/hSer_DH"/>
</dbReference>
<evidence type="ECO:0000256" key="1">
    <source>
        <dbReference type="ARBA" id="ARBA00001920"/>
    </source>
</evidence>
<evidence type="ECO:0000256" key="7">
    <source>
        <dbReference type="ARBA" id="ARBA00022857"/>
    </source>
</evidence>
<dbReference type="Pfam" id="PF00742">
    <property type="entry name" value="Homoserine_dh"/>
    <property type="match status" value="1"/>
</dbReference>
<reference evidence="16" key="3">
    <citation type="submission" date="2015-02" db="UniProtKB">
        <authorList>
            <consortium name="EnsemblProtists"/>
        </authorList>
    </citation>
    <scope>IDENTIFICATION</scope>
    <source>
        <strain evidence="16">DAOM BR144</strain>
    </source>
</reference>
<accession>K3W6V7</accession>
<evidence type="ECO:0000256" key="12">
    <source>
        <dbReference type="RuleBase" id="RU004171"/>
    </source>
</evidence>
<evidence type="ECO:0000259" key="14">
    <source>
        <dbReference type="Pfam" id="PF00742"/>
    </source>
</evidence>
<dbReference type="PROSITE" id="PS01042">
    <property type="entry name" value="HOMOSER_DHGENASE"/>
    <property type="match status" value="1"/>
</dbReference>
<dbReference type="GO" id="GO:0009086">
    <property type="term" value="P:methionine biosynthetic process"/>
    <property type="evidence" value="ECO:0007669"/>
    <property type="project" value="UniProtKB-KW"/>
</dbReference>
<dbReference type="EC" id="1.1.1.3" evidence="4 11"/>
<dbReference type="PANTHER" id="PTHR43070:SF3">
    <property type="entry name" value="HOMOSERINE DEHYDROGENASE"/>
    <property type="match status" value="1"/>
</dbReference>
<evidence type="ECO:0000313" key="16">
    <source>
        <dbReference type="EnsemblProtists" id="PYU1_T000698"/>
    </source>
</evidence>
<protein>
    <recommendedName>
        <fullName evidence="4 11">Homoserine dehydrogenase</fullName>
        <ecNumber evidence="4 11">1.1.1.3</ecNumber>
    </recommendedName>
</protein>
<keyword evidence="6 11" id="KW-0791">Threonine biosynthesis</keyword>
<evidence type="ECO:0000256" key="13">
    <source>
        <dbReference type="SAM" id="Phobius"/>
    </source>
</evidence>
<dbReference type="eggNOG" id="KOG0455">
    <property type="taxonomic scope" value="Eukaryota"/>
</dbReference>
<feature type="domain" description="Aspartate/homoserine dehydrogenase NAD-binding" evidence="15">
    <location>
        <begin position="12"/>
        <end position="144"/>
    </location>
</feature>
<comment type="pathway">
    <text evidence="2 11">Amino-acid biosynthesis; L-threonine biosynthesis; L-threonine from L-aspartate: step 3/5.</text>
</comment>
<dbReference type="SUPFAM" id="SSF55347">
    <property type="entry name" value="Glyceraldehyde-3-phosphate dehydrogenase-like, C-terminal domain"/>
    <property type="match status" value="1"/>
</dbReference>
<dbReference type="Pfam" id="PF03447">
    <property type="entry name" value="NAD_binding_3"/>
    <property type="match status" value="1"/>
</dbReference>
<evidence type="ECO:0000256" key="10">
    <source>
        <dbReference type="ARBA" id="ARBA00048841"/>
    </source>
</evidence>
<dbReference type="InterPro" id="IPR036291">
    <property type="entry name" value="NAD(P)-bd_dom_sf"/>
</dbReference>
<dbReference type="InterPro" id="IPR005106">
    <property type="entry name" value="Asp/hSer_DH_NAD-bd"/>
</dbReference>
<reference evidence="17" key="1">
    <citation type="journal article" date="2010" name="Genome Biol.">
        <title>Genome sequence of the necrotrophic plant pathogen Pythium ultimum reveals original pathogenicity mechanisms and effector repertoire.</title>
        <authorList>
            <person name="Levesque C.A."/>
            <person name="Brouwer H."/>
            <person name="Cano L."/>
            <person name="Hamilton J.P."/>
            <person name="Holt C."/>
            <person name="Huitema E."/>
            <person name="Raffaele S."/>
            <person name="Robideau G.P."/>
            <person name="Thines M."/>
            <person name="Win J."/>
            <person name="Zerillo M.M."/>
            <person name="Beakes G.W."/>
            <person name="Boore J.L."/>
            <person name="Busam D."/>
            <person name="Dumas B."/>
            <person name="Ferriera S."/>
            <person name="Fuerstenberg S.I."/>
            <person name="Gachon C.M."/>
            <person name="Gaulin E."/>
            <person name="Govers F."/>
            <person name="Grenville-Briggs L."/>
            <person name="Horner N."/>
            <person name="Hostetler J."/>
            <person name="Jiang R.H."/>
            <person name="Johnson J."/>
            <person name="Krajaejun T."/>
            <person name="Lin H."/>
            <person name="Meijer H.J."/>
            <person name="Moore B."/>
            <person name="Morris P."/>
            <person name="Phuntmart V."/>
            <person name="Puiu D."/>
            <person name="Shetty J."/>
            <person name="Stajich J.E."/>
            <person name="Tripathy S."/>
            <person name="Wawra S."/>
            <person name="van West P."/>
            <person name="Whitty B.R."/>
            <person name="Coutinho P.M."/>
            <person name="Henrissat B."/>
            <person name="Martin F."/>
            <person name="Thomas P.D."/>
            <person name="Tyler B.M."/>
            <person name="De Vries R.P."/>
            <person name="Kamoun S."/>
            <person name="Yandell M."/>
            <person name="Tisserat N."/>
            <person name="Buell C.R."/>
        </authorList>
    </citation>
    <scope>NUCLEOTIDE SEQUENCE</scope>
    <source>
        <strain evidence="17">DAOM:BR144</strain>
    </source>
</reference>
<comment type="pathway">
    <text evidence="3 11">Amino-acid biosynthesis; L-methionine biosynthesis via de novo pathway; L-homoserine from L-aspartate: step 3/3.</text>
</comment>
<dbReference type="AlphaFoldDB" id="K3W6V7"/>
<dbReference type="Proteomes" id="UP000019132">
    <property type="component" value="Unassembled WGS sequence"/>
</dbReference>
<dbReference type="UniPathway" id="UPA00050">
    <property type="reaction ID" value="UER00063"/>
</dbReference>
<evidence type="ECO:0000256" key="8">
    <source>
        <dbReference type="ARBA" id="ARBA00023002"/>
    </source>
</evidence>
<reference evidence="17" key="2">
    <citation type="submission" date="2010-04" db="EMBL/GenBank/DDBJ databases">
        <authorList>
            <person name="Buell R."/>
            <person name="Hamilton J."/>
            <person name="Hostetler J."/>
        </authorList>
    </citation>
    <scope>NUCLEOTIDE SEQUENCE [LARGE SCALE GENOMIC DNA]</scope>
    <source>
        <strain evidence="17">DAOM:BR144</strain>
    </source>
</reference>
<keyword evidence="5 11" id="KW-0028">Amino-acid biosynthesis</keyword>
<dbReference type="OMA" id="IYTRCYS"/>
<dbReference type="EnsemblProtists" id="PYU1_T000698">
    <property type="protein sequence ID" value="PYU1_T000698"/>
    <property type="gene ID" value="PYU1_G000698"/>
</dbReference>
<sequence length="365" mass="38446">MEETQIGVVLTGAGAVGFALLNVVERSFTSLRVVAVGDSRGFVVNHPGFSWPQVHEILQHKASGNTITSWDLADGTERAEALLPLVEDLAHAESKVFGNYIVVDCTSSQATAPALLRAKQCGFGVVMANKLPLSLTTEVYNNLVFDAAGTRSPLVQYEATVGAGLPVVNTLKRIVASRDRIISVQGSFSGTIGYVLAEMNGGKTFSEALNAAHALGITEPDPRDDLSGADVARKMVILARELGFETETTSVEIEKLLPDAFLTLPVPVFLSKISELDPAAAVNHNASRLAYLGTITSTGALSIALEIVPRTSVFANTSSTENAMEVLTQWFPEPLVLRGTGAGIHSTAAALAADLAQIAAAFARC</sequence>
<feature type="domain" description="Homoserine dehydrogenase catalytic" evidence="14">
    <location>
        <begin position="166"/>
        <end position="355"/>
    </location>
</feature>
<dbReference type="Gene3D" id="3.30.360.10">
    <property type="entry name" value="Dihydrodipicolinate Reductase, domain 2"/>
    <property type="match status" value="1"/>
</dbReference>
<evidence type="ECO:0000256" key="5">
    <source>
        <dbReference type="ARBA" id="ARBA00022605"/>
    </source>
</evidence>
<evidence type="ECO:0000259" key="15">
    <source>
        <dbReference type="Pfam" id="PF03447"/>
    </source>
</evidence>
<evidence type="ECO:0000313" key="17">
    <source>
        <dbReference type="Proteomes" id="UP000019132"/>
    </source>
</evidence>
<dbReference type="InterPro" id="IPR019811">
    <property type="entry name" value="HDH_CS"/>
</dbReference>
<dbReference type="GO" id="GO:0009088">
    <property type="term" value="P:threonine biosynthetic process"/>
    <property type="evidence" value="ECO:0007669"/>
    <property type="project" value="UniProtKB-UniPathway"/>
</dbReference>
<organism evidence="16 17">
    <name type="scientific">Globisporangium ultimum (strain ATCC 200006 / CBS 805.95 / DAOM BR144)</name>
    <name type="common">Pythium ultimum</name>
    <dbReference type="NCBI Taxonomy" id="431595"/>
    <lineage>
        <taxon>Eukaryota</taxon>
        <taxon>Sar</taxon>
        <taxon>Stramenopiles</taxon>
        <taxon>Oomycota</taxon>
        <taxon>Peronosporomycetes</taxon>
        <taxon>Pythiales</taxon>
        <taxon>Pythiaceae</taxon>
        <taxon>Globisporangium</taxon>
    </lineage>
</organism>
<comment type="similarity">
    <text evidence="12">Belongs to the homoserine dehydrogenase family.</text>
</comment>
<evidence type="ECO:0000256" key="9">
    <source>
        <dbReference type="ARBA" id="ARBA00023167"/>
    </source>
</evidence>
<dbReference type="UniPathway" id="UPA00051">
    <property type="reaction ID" value="UER00465"/>
</dbReference>
<name>K3W6V7_GLOUD</name>
<dbReference type="VEuPathDB" id="FungiDB:PYU1_G000698"/>
<evidence type="ECO:0000256" key="6">
    <source>
        <dbReference type="ARBA" id="ARBA00022697"/>
    </source>
</evidence>
<comment type="catalytic activity">
    <reaction evidence="10">
        <text>L-homoserine + NADP(+) = L-aspartate 4-semialdehyde + NADPH + H(+)</text>
        <dbReference type="Rhea" id="RHEA:15761"/>
        <dbReference type="ChEBI" id="CHEBI:15378"/>
        <dbReference type="ChEBI" id="CHEBI:57476"/>
        <dbReference type="ChEBI" id="CHEBI:57783"/>
        <dbReference type="ChEBI" id="CHEBI:58349"/>
        <dbReference type="ChEBI" id="CHEBI:537519"/>
        <dbReference type="EC" id="1.1.1.3"/>
    </reaction>
    <physiologicalReaction direction="right-to-left" evidence="10">
        <dbReference type="Rhea" id="RHEA:15763"/>
    </physiologicalReaction>
</comment>
<keyword evidence="13" id="KW-1133">Transmembrane helix</keyword>
<keyword evidence="9 11" id="KW-0486">Methionine biosynthesis</keyword>
<dbReference type="InParanoid" id="K3W6V7"/>
<keyword evidence="17" id="KW-1185">Reference proteome</keyword>
<feature type="transmembrane region" description="Helical" evidence="13">
    <location>
        <begin position="6"/>
        <end position="24"/>
    </location>
</feature>
<evidence type="ECO:0000256" key="3">
    <source>
        <dbReference type="ARBA" id="ARBA00005062"/>
    </source>
</evidence>
<keyword evidence="13" id="KW-0812">Transmembrane</keyword>
<keyword evidence="7 11" id="KW-0521">NADP</keyword>
<dbReference type="HOGENOM" id="CLU_009116_0_0_1"/>
<evidence type="ECO:0000256" key="2">
    <source>
        <dbReference type="ARBA" id="ARBA00005056"/>
    </source>
</evidence>
<dbReference type="STRING" id="431595.K3W6V7"/>
<comment type="cofactor">
    <cofactor evidence="1">
        <name>a metal cation</name>
        <dbReference type="ChEBI" id="CHEBI:25213"/>
    </cofactor>
</comment>
<evidence type="ECO:0000256" key="4">
    <source>
        <dbReference type="ARBA" id="ARBA00013213"/>
    </source>
</evidence>
<dbReference type="GO" id="GO:0004412">
    <property type="term" value="F:homoserine dehydrogenase activity"/>
    <property type="evidence" value="ECO:0007669"/>
    <property type="project" value="UniProtKB-EC"/>
</dbReference>
<evidence type="ECO:0000256" key="11">
    <source>
        <dbReference type="RuleBase" id="RU000579"/>
    </source>
</evidence>
<keyword evidence="13" id="KW-0472">Membrane</keyword>
<dbReference type="EMBL" id="GL376620">
    <property type="status" value="NOT_ANNOTATED_CDS"/>
    <property type="molecule type" value="Genomic_DNA"/>
</dbReference>